<dbReference type="EMBL" id="OB660221">
    <property type="protein sequence ID" value="CAD7223556.1"/>
    <property type="molecule type" value="Genomic_DNA"/>
</dbReference>
<accession>A0A7R8W710</accession>
<gene>
    <name evidence="1" type="ORF">CTOB1V02_LOCUS1538</name>
</gene>
<dbReference type="AlphaFoldDB" id="A0A7R8W710"/>
<proteinExistence type="predicted"/>
<sequence>MSGRNSKVEAEDNEAALASVCVTRQQIVTRVGKRCKMKSVAFLLVLAVAVSGSSIQKVQKQEPRALVDLLSMLLPILKPDQLVGRVFELLDANDVDMCAIHLWVIGDTDPNDSFLGLLADLRAQDSYQAVIQYLIDGGVDMDMVTDALNTLLSYPHSCTEGGDTVDLNALLMKLDGILDDDYQQQLLDLLAGLIAEGNEDLFQLIADLEGMDSNAYITLAYLVTHPTTVMIIEVFMDQGFQDPNELLQLLSDFLGLGWQFPPP</sequence>
<name>A0A7R8W710_9CRUS</name>
<protein>
    <submittedName>
        <fullName evidence="1">Uncharacterized protein</fullName>
    </submittedName>
</protein>
<evidence type="ECO:0000313" key="1">
    <source>
        <dbReference type="EMBL" id="CAD7223556.1"/>
    </source>
</evidence>
<reference evidence="1" key="1">
    <citation type="submission" date="2020-11" db="EMBL/GenBank/DDBJ databases">
        <authorList>
            <person name="Tran Van P."/>
        </authorList>
    </citation>
    <scope>NUCLEOTIDE SEQUENCE</scope>
</reference>
<organism evidence="1">
    <name type="scientific">Cyprideis torosa</name>
    <dbReference type="NCBI Taxonomy" id="163714"/>
    <lineage>
        <taxon>Eukaryota</taxon>
        <taxon>Metazoa</taxon>
        <taxon>Ecdysozoa</taxon>
        <taxon>Arthropoda</taxon>
        <taxon>Crustacea</taxon>
        <taxon>Oligostraca</taxon>
        <taxon>Ostracoda</taxon>
        <taxon>Podocopa</taxon>
        <taxon>Podocopida</taxon>
        <taxon>Cytherocopina</taxon>
        <taxon>Cytheroidea</taxon>
        <taxon>Cytherideidae</taxon>
        <taxon>Cyprideis</taxon>
    </lineage>
</organism>